<accession>A0A831LSL9</accession>
<dbReference type="InterPro" id="IPR029063">
    <property type="entry name" value="SAM-dependent_MTases_sf"/>
</dbReference>
<reference evidence="1" key="1">
    <citation type="journal article" date="2020" name="mSystems">
        <title>Genome- and Community-Level Interaction Insights into Carbon Utilization and Element Cycling Functions of Hydrothermarchaeota in Hydrothermal Sediment.</title>
        <authorList>
            <person name="Zhou Z."/>
            <person name="Liu Y."/>
            <person name="Xu W."/>
            <person name="Pan J."/>
            <person name="Luo Z.H."/>
            <person name="Li M."/>
        </authorList>
    </citation>
    <scope>NUCLEOTIDE SEQUENCE [LARGE SCALE GENOMIC DNA]</scope>
    <source>
        <strain evidence="1">SpSt-1217</strain>
    </source>
</reference>
<proteinExistence type="predicted"/>
<dbReference type="GO" id="GO:0008168">
    <property type="term" value="F:methyltransferase activity"/>
    <property type="evidence" value="ECO:0007669"/>
    <property type="project" value="UniProtKB-KW"/>
</dbReference>
<dbReference type="EMBL" id="DSDK01000608">
    <property type="protein sequence ID" value="HDR52142.1"/>
    <property type="molecule type" value="Genomic_DNA"/>
</dbReference>
<gene>
    <name evidence="1" type="ORF">ENN90_11085</name>
</gene>
<dbReference type="SUPFAM" id="SSF53335">
    <property type="entry name" value="S-adenosyl-L-methionine-dependent methyltransferases"/>
    <property type="match status" value="1"/>
</dbReference>
<comment type="caution">
    <text evidence="1">The sequence shown here is derived from an EMBL/GenBank/DDBJ whole genome shotgun (WGS) entry which is preliminary data.</text>
</comment>
<dbReference type="AlphaFoldDB" id="A0A831LSL9"/>
<dbReference type="CDD" id="cd02440">
    <property type="entry name" value="AdoMet_MTases"/>
    <property type="match status" value="1"/>
</dbReference>
<name>A0A831LSL9_9BACT</name>
<dbReference type="GO" id="GO:0032259">
    <property type="term" value="P:methylation"/>
    <property type="evidence" value="ECO:0007669"/>
    <property type="project" value="UniProtKB-KW"/>
</dbReference>
<keyword evidence="1" id="KW-0489">Methyltransferase</keyword>
<dbReference type="Proteomes" id="UP000886047">
    <property type="component" value="Unassembled WGS sequence"/>
</dbReference>
<protein>
    <submittedName>
        <fullName evidence="1">Class I SAM-dependent methyltransferase</fullName>
    </submittedName>
</protein>
<dbReference type="Pfam" id="PF13489">
    <property type="entry name" value="Methyltransf_23"/>
    <property type="match status" value="1"/>
</dbReference>
<evidence type="ECO:0000313" key="1">
    <source>
        <dbReference type="EMBL" id="HDR52142.1"/>
    </source>
</evidence>
<dbReference type="Gene3D" id="3.40.50.150">
    <property type="entry name" value="Vaccinia Virus protein VP39"/>
    <property type="match status" value="1"/>
</dbReference>
<keyword evidence="1" id="KW-0808">Transferase</keyword>
<organism evidence="1">
    <name type="scientific">Mariniphaga anaerophila</name>
    <dbReference type="NCBI Taxonomy" id="1484053"/>
    <lineage>
        <taxon>Bacteria</taxon>
        <taxon>Pseudomonadati</taxon>
        <taxon>Bacteroidota</taxon>
        <taxon>Bacteroidia</taxon>
        <taxon>Marinilabiliales</taxon>
        <taxon>Prolixibacteraceae</taxon>
        <taxon>Mariniphaga</taxon>
    </lineage>
</organism>
<sequence>MEVCPLCYTESFQPEIVGPKNRFFHLCENCKLVFEEKSNQPSRDEEKERYLEHDNGIQYEGYVNHLNQAIKPALKYLQPDFRGLDYGCGPVPTLNILVEQEGFACEFYDPIFFPEYPMGTFDFIFATECFEHFFRPEHELQKLENLIKPGGILVVMTQLWKDTAKFKGWRYAHDPTHVVFYHENTFRFMSTHYGYNILEIKKDRVVILQKKQ</sequence>